<feature type="region of interest" description="Disordered" evidence="1">
    <location>
        <begin position="196"/>
        <end position="236"/>
    </location>
</feature>
<dbReference type="Proteomes" id="UP000799302">
    <property type="component" value="Unassembled WGS sequence"/>
</dbReference>
<feature type="compositionally biased region" description="Low complexity" evidence="1">
    <location>
        <begin position="225"/>
        <end position="236"/>
    </location>
</feature>
<sequence length="440" mass="47187">MTDEHERRASVISKLEREYSRVDTSLIHALAFDHDPLTSLDALRQTLDTLSELAQVDDVDGNFDSSGTGGFAGSSEESKTPDHSSGVDKRTLPSDLTSLDSALERLSSDDSTYTDKFDDAVDPLELLDDDQKVAALQSMFPDQKANDIKFFLKKAKGGIKDAIETLLTNVFLTDENLLLKGVDGFAAEEQFTVVKRKKKRGKENNSPPSPADLTPQRVSSPWINTSSSSAVTTRATTSQTPIKIIPSYAPLNLDDHEKEATGWTPVARKKGLAFSSPVTNSVSSSAYHLAAGTEAYSKAALAFRRGKSDPLYGGAAAYYSEEARTHYAAFKSSSAAEADAHVAKTSTATQIDLHGVNSSDGQRIALAHVRLWWNSLGETKIRFQGRTGVGEGFRIVVGAGRHSAGGKAVLGPAVSRALVGDGWKVEIGSGLVLVKGRQKG</sequence>
<dbReference type="PANTHER" id="PTHR46535">
    <property type="entry name" value="NEDD4-BINDING PROTEIN 2"/>
    <property type="match status" value="1"/>
</dbReference>
<dbReference type="GO" id="GO:0004519">
    <property type="term" value="F:endonuclease activity"/>
    <property type="evidence" value="ECO:0007669"/>
    <property type="project" value="TreeGrafter"/>
</dbReference>
<dbReference type="EMBL" id="MU004234">
    <property type="protein sequence ID" value="KAF2670314.1"/>
    <property type="molecule type" value="Genomic_DNA"/>
</dbReference>
<dbReference type="InterPro" id="IPR036063">
    <property type="entry name" value="Smr_dom_sf"/>
</dbReference>
<keyword evidence="4" id="KW-1185">Reference proteome</keyword>
<dbReference type="InterPro" id="IPR052772">
    <property type="entry name" value="Endo/PolyKinase_Domain-Protein"/>
</dbReference>
<name>A0A6A6UHF4_9PEZI</name>
<evidence type="ECO:0000259" key="2">
    <source>
        <dbReference type="PROSITE" id="PS50828"/>
    </source>
</evidence>
<dbReference type="GO" id="GO:0005634">
    <property type="term" value="C:nucleus"/>
    <property type="evidence" value="ECO:0007669"/>
    <property type="project" value="TreeGrafter"/>
</dbReference>
<reference evidence="3" key="1">
    <citation type="journal article" date="2020" name="Stud. Mycol.">
        <title>101 Dothideomycetes genomes: a test case for predicting lifestyles and emergence of pathogens.</title>
        <authorList>
            <person name="Haridas S."/>
            <person name="Albert R."/>
            <person name="Binder M."/>
            <person name="Bloem J."/>
            <person name="Labutti K."/>
            <person name="Salamov A."/>
            <person name="Andreopoulos B."/>
            <person name="Baker S."/>
            <person name="Barry K."/>
            <person name="Bills G."/>
            <person name="Bluhm B."/>
            <person name="Cannon C."/>
            <person name="Castanera R."/>
            <person name="Culley D."/>
            <person name="Daum C."/>
            <person name="Ezra D."/>
            <person name="Gonzalez J."/>
            <person name="Henrissat B."/>
            <person name="Kuo A."/>
            <person name="Liang C."/>
            <person name="Lipzen A."/>
            <person name="Lutzoni F."/>
            <person name="Magnuson J."/>
            <person name="Mondo S."/>
            <person name="Nolan M."/>
            <person name="Ohm R."/>
            <person name="Pangilinan J."/>
            <person name="Park H.-J."/>
            <person name="Ramirez L."/>
            <person name="Alfaro M."/>
            <person name="Sun H."/>
            <person name="Tritt A."/>
            <person name="Yoshinaga Y."/>
            <person name="Zwiers L.-H."/>
            <person name="Turgeon B."/>
            <person name="Goodwin S."/>
            <person name="Spatafora J."/>
            <person name="Crous P."/>
            <person name="Grigoriev I."/>
        </authorList>
    </citation>
    <scope>NUCLEOTIDE SEQUENCE</scope>
    <source>
        <strain evidence="3">CBS 115976</strain>
    </source>
</reference>
<feature type="region of interest" description="Disordered" evidence="1">
    <location>
        <begin position="58"/>
        <end position="93"/>
    </location>
</feature>
<proteinExistence type="predicted"/>
<evidence type="ECO:0000256" key="1">
    <source>
        <dbReference type="SAM" id="MobiDB-lite"/>
    </source>
</evidence>
<dbReference type="OrthoDB" id="443981at2759"/>
<dbReference type="CDD" id="cd14279">
    <property type="entry name" value="CUE"/>
    <property type="match status" value="1"/>
</dbReference>
<accession>A0A6A6UHF4</accession>
<evidence type="ECO:0000313" key="4">
    <source>
        <dbReference type="Proteomes" id="UP000799302"/>
    </source>
</evidence>
<protein>
    <recommendedName>
        <fullName evidence="2">Smr domain-containing protein</fullName>
    </recommendedName>
</protein>
<feature type="domain" description="Smr" evidence="2">
    <location>
        <begin position="351"/>
        <end position="437"/>
    </location>
</feature>
<gene>
    <name evidence="3" type="ORF">BT63DRAFT_234563</name>
</gene>
<dbReference type="PROSITE" id="PS50828">
    <property type="entry name" value="SMR"/>
    <property type="match status" value="1"/>
</dbReference>
<dbReference type="PANTHER" id="PTHR46535:SF1">
    <property type="entry name" value="NEDD4-BINDING PROTEIN 2"/>
    <property type="match status" value="1"/>
</dbReference>
<dbReference type="InterPro" id="IPR002625">
    <property type="entry name" value="Smr_dom"/>
</dbReference>
<dbReference type="Gene3D" id="3.30.1370.110">
    <property type="match status" value="1"/>
</dbReference>
<dbReference type="AlphaFoldDB" id="A0A6A6UHF4"/>
<feature type="compositionally biased region" description="Basic and acidic residues" evidence="1">
    <location>
        <begin position="76"/>
        <end position="92"/>
    </location>
</feature>
<organism evidence="3 4">
    <name type="scientific">Microthyrium microscopicum</name>
    <dbReference type="NCBI Taxonomy" id="703497"/>
    <lineage>
        <taxon>Eukaryota</taxon>
        <taxon>Fungi</taxon>
        <taxon>Dikarya</taxon>
        <taxon>Ascomycota</taxon>
        <taxon>Pezizomycotina</taxon>
        <taxon>Dothideomycetes</taxon>
        <taxon>Dothideomycetes incertae sedis</taxon>
        <taxon>Microthyriales</taxon>
        <taxon>Microthyriaceae</taxon>
        <taxon>Microthyrium</taxon>
    </lineage>
</organism>
<dbReference type="SUPFAM" id="SSF160443">
    <property type="entry name" value="SMR domain-like"/>
    <property type="match status" value="1"/>
</dbReference>
<evidence type="ECO:0000313" key="3">
    <source>
        <dbReference type="EMBL" id="KAF2670314.1"/>
    </source>
</evidence>